<evidence type="ECO:0000313" key="1">
    <source>
        <dbReference type="EMBL" id="EPC05876.1"/>
    </source>
</evidence>
<comment type="caution">
    <text evidence="1">The sequence shown here is derived from an EMBL/GenBank/DDBJ whole genome shotgun (WGS) entry which is preliminary data.</text>
</comment>
<name>S2KX58_BILW3</name>
<accession>S2KX58</accession>
<gene>
    <name evidence="1" type="ORF">HMPREF0179_05160</name>
</gene>
<keyword evidence="2" id="KW-1185">Reference proteome</keyword>
<reference evidence="1 2" key="2">
    <citation type="submission" date="2013-04" db="EMBL/GenBank/DDBJ databases">
        <title>The Genome Sequence of Bilophila wadsworthia 3_1_6.</title>
        <authorList>
            <consortium name="The Broad Institute Genomics Platform"/>
            <person name="Earl A."/>
            <person name="Ward D."/>
            <person name="Feldgarden M."/>
            <person name="Gevers D."/>
            <person name="Sibley C."/>
            <person name="Strauss J."/>
            <person name="Allen-Vercoe E."/>
            <person name="Walker B."/>
            <person name="Young S."/>
            <person name="Zeng Q."/>
            <person name="Gargeya S."/>
            <person name="Fitzgerald M."/>
            <person name="Haas B."/>
            <person name="Abouelleil A."/>
            <person name="Allen A.W."/>
            <person name="Alvarado L."/>
            <person name="Arachchi H.M."/>
            <person name="Berlin A.M."/>
            <person name="Chapman S.B."/>
            <person name="Gainer-Dewar J."/>
            <person name="Goldberg J."/>
            <person name="Griggs A."/>
            <person name="Gujja S."/>
            <person name="Hansen M."/>
            <person name="Howarth C."/>
            <person name="Imamovic A."/>
            <person name="Ireland A."/>
            <person name="Larimer J."/>
            <person name="McCowan C."/>
            <person name="Murphy C."/>
            <person name="Pearson M."/>
            <person name="Poon T.W."/>
            <person name="Priest M."/>
            <person name="Roberts A."/>
            <person name="Saif S."/>
            <person name="Shea T."/>
            <person name="Sisk P."/>
            <person name="Sykes S."/>
            <person name="Wortman J."/>
            <person name="Nusbaum C."/>
            <person name="Birren B."/>
        </authorList>
    </citation>
    <scope>NUCLEOTIDE SEQUENCE [LARGE SCALE GENOMIC DNA]</scope>
    <source>
        <strain evidence="1 2">3_1_6</strain>
    </source>
</reference>
<dbReference type="HOGENOM" id="CLU_3132855_0_0_7"/>
<proteinExistence type="predicted"/>
<protein>
    <submittedName>
        <fullName evidence="1">Uncharacterized protein</fullName>
    </submittedName>
</protein>
<dbReference type="EMBL" id="ADCP02000001">
    <property type="protein sequence ID" value="EPC05876.1"/>
    <property type="molecule type" value="Genomic_DNA"/>
</dbReference>
<dbReference type="AlphaFoldDB" id="S2KX58"/>
<evidence type="ECO:0000313" key="2">
    <source>
        <dbReference type="Proteomes" id="UP000006034"/>
    </source>
</evidence>
<reference evidence="1 2" key="1">
    <citation type="submission" date="2010-10" db="EMBL/GenBank/DDBJ databases">
        <authorList>
            <consortium name="The Broad Institute Genome Sequencing Platform"/>
            <person name="Ward D."/>
            <person name="Earl A."/>
            <person name="Feldgarden M."/>
            <person name="Young S.K."/>
            <person name="Gargeya S."/>
            <person name="Zeng Q."/>
            <person name="Alvarado L."/>
            <person name="Berlin A."/>
            <person name="Bochicchio J."/>
            <person name="Chapman S.B."/>
            <person name="Chen Z."/>
            <person name="Freedman E."/>
            <person name="Gellesch M."/>
            <person name="Goldberg J."/>
            <person name="Griggs A."/>
            <person name="Gujja S."/>
            <person name="Heilman E."/>
            <person name="Heiman D."/>
            <person name="Howarth C."/>
            <person name="Mehta T."/>
            <person name="Neiman D."/>
            <person name="Pearson M."/>
            <person name="Roberts A."/>
            <person name="Saif S."/>
            <person name="Shea T."/>
            <person name="Shenoy N."/>
            <person name="Sisk P."/>
            <person name="Stolte C."/>
            <person name="Sykes S."/>
            <person name="White J."/>
            <person name="Yandava C."/>
            <person name="Allen-Vercoe E."/>
            <person name="Sibley C."/>
            <person name="Ambrose C.E."/>
            <person name="Strauss J."/>
            <person name="Daigneault M."/>
            <person name="Haas B."/>
            <person name="Nusbaum C."/>
            <person name="Birren B."/>
        </authorList>
    </citation>
    <scope>NUCLEOTIDE SEQUENCE [LARGE SCALE GENOMIC DNA]</scope>
    <source>
        <strain evidence="1 2">3_1_6</strain>
    </source>
</reference>
<dbReference type="Proteomes" id="UP000006034">
    <property type="component" value="Unassembled WGS sequence"/>
</dbReference>
<organism evidence="1 2">
    <name type="scientific">Bilophila wadsworthia (strain 3_1_6)</name>
    <dbReference type="NCBI Taxonomy" id="563192"/>
    <lineage>
        <taxon>Bacteria</taxon>
        <taxon>Pseudomonadati</taxon>
        <taxon>Thermodesulfobacteriota</taxon>
        <taxon>Desulfovibrionia</taxon>
        <taxon>Desulfovibrionales</taxon>
        <taxon>Desulfovibrionaceae</taxon>
        <taxon>Bilophila</taxon>
    </lineage>
</organism>
<sequence>MIRFERVERIGEGRENFSEEKFSLPSPNPTSPFPKTFDFIESLFAGFWG</sequence>